<dbReference type="AlphaFoldDB" id="A0A2R3Z0J9"/>
<organism evidence="1 2">
    <name type="scientific">Christiangramia fulva</name>
    <dbReference type="NCBI Taxonomy" id="2126553"/>
    <lineage>
        <taxon>Bacteria</taxon>
        <taxon>Pseudomonadati</taxon>
        <taxon>Bacteroidota</taxon>
        <taxon>Flavobacteriia</taxon>
        <taxon>Flavobacteriales</taxon>
        <taxon>Flavobacteriaceae</taxon>
        <taxon>Christiangramia</taxon>
    </lineage>
</organism>
<evidence type="ECO:0000313" key="2">
    <source>
        <dbReference type="Proteomes" id="UP000241507"/>
    </source>
</evidence>
<accession>A0A2R3Z0J9</accession>
<keyword evidence="2" id="KW-1185">Reference proteome</keyword>
<gene>
    <name evidence="1" type="ORF">C7S20_00055</name>
</gene>
<reference evidence="2" key="1">
    <citation type="submission" date="2018-03" db="EMBL/GenBank/DDBJ databases">
        <title>Gramella fulva sp. nov., isolated from a dry surface of tidal flat.</title>
        <authorList>
            <person name="Hwang S.H."/>
            <person name="Hwang W.M."/>
            <person name="Kang K."/>
            <person name="Ahn T.-Y."/>
        </authorList>
    </citation>
    <scope>NUCLEOTIDE SEQUENCE [LARGE SCALE GENOMIC DNA]</scope>
    <source>
        <strain evidence="2">SH35</strain>
    </source>
</reference>
<dbReference type="OrthoDB" id="1494467at2"/>
<dbReference type="RefSeq" id="WP_107010578.1">
    <property type="nucleotide sequence ID" value="NZ_CP028136.1"/>
</dbReference>
<dbReference type="KEGG" id="grs:C7S20_00055"/>
<dbReference type="EMBL" id="CP028136">
    <property type="protein sequence ID" value="AVR43791.1"/>
    <property type="molecule type" value="Genomic_DNA"/>
</dbReference>
<dbReference type="Proteomes" id="UP000241507">
    <property type="component" value="Chromosome"/>
</dbReference>
<evidence type="ECO:0000313" key="1">
    <source>
        <dbReference type="EMBL" id="AVR43791.1"/>
    </source>
</evidence>
<name>A0A2R3Z0J9_9FLAO</name>
<protein>
    <submittedName>
        <fullName evidence="1">Uncharacterized protein</fullName>
    </submittedName>
</protein>
<sequence length="127" mass="14668">MEKPIKTKPIFFSYCFAELQKIAVDHGYNLLIHGSLNRDLDLVCVAWTDNPKCRIELLDAFSDYLGCLHNRSSLGYMKSYNHSVLPGGRDSHIIYLNYGFDQLGKHTEDQWYLDISFTPQIKNYGTN</sequence>
<proteinExistence type="predicted"/>